<evidence type="ECO:0000313" key="2">
    <source>
        <dbReference type="Proteomes" id="UP001161017"/>
    </source>
</evidence>
<proteinExistence type="predicted"/>
<organism evidence="1 2">
    <name type="scientific">Ramalina farinacea</name>
    <dbReference type="NCBI Taxonomy" id="258253"/>
    <lineage>
        <taxon>Eukaryota</taxon>
        <taxon>Fungi</taxon>
        <taxon>Dikarya</taxon>
        <taxon>Ascomycota</taxon>
        <taxon>Pezizomycotina</taxon>
        <taxon>Lecanoromycetes</taxon>
        <taxon>OSLEUM clade</taxon>
        <taxon>Lecanoromycetidae</taxon>
        <taxon>Lecanorales</taxon>
        <taxon>Lecanorineae</taxon>
        <taxon>Ramalinaceae</taxon>
        <taxon>Ramalina</taxon>
    </lineage>
</organism>
<gene>
    <name evidence="1" type="ORF">OHK93_002027</name>
</gene>
<evidence type="ECO:0000313" key="1">
    <source>
        <dbReference type="EMBL" id="MDI1490822.1"/>
    </source>
</evidence>
<dbReference type="AlphaFoldDB" id="A0AA43QRH3"/>
<accession>A0AA43QRH3</accession>
<dbReference type="Proteomes" id="UP001161017">
    <property type="component" value="Unassembled WGS sequence"/>
</dbReference>
<name>A0AA43QRH3_9LECA</name>
<sequence>MADHVVMLISFVGCDLKQNVVWANKKQLAKGFPVTTMDHIAHVLNRIAIADPQSIKNTSHSVVTFWPTGQEVADLYSKINGKPAQVQDFTSKDREELRADKEAFGLPKVGYRDHWENGDWEYESGGKVYDKTYSGPGIEEVARRYA</sequence>
<comment type="caution">
    <text evidence="1">The sequence shown here is derived from an EMBL/GenBank/DDBJ whole genome shotgun (WGS) entry which is preliminary data.</text>
</comment>
<reference evidence="1" key="1">
    <citation type="journal article" date="2023" name="Genome Biol. Evol.">
        <title>First Whole Genome Sequence and Flow Cytometry Genome Size Data for the Lichen-Forming Fungus Ramalina farinacea (Ascomycota).</title>
        <authorList>
            <person name="Llewellyn T."/>
            <person name="Mian S."/>
            <person name="Hill R."/>
            <person name="Leitch I.J."/>
            <person name="Gaya E."/>
        </authorList>
    </citation>
    <scope>NUCLEOTIDE SEQUENCE</scope>
    <source>
        <strain evidence="1">LIQ254RAFAR</strain>
    </source>
</reference>
<protein>
    <submittedName>
        <fullName evidence="1">Uncharacterized protein</fullName>
    </submittedName>
</protein>
<keyword evidence="2" id="KW-1185">Reference proteome</keyword>
<dbReference type="EMBL" id="JAPUFD010000012">
    <property type="protein sequence ID" value="MDI1490822.1"/>
    <property type="molecule type" value="Genomic_DNA"/>
</dbReference>